<sequence>MPQYLEAETTLQLTESLRRLAYMADERQGETLMIALNDVEDEIGEAFANIMSAVMELVPPAAAPRAERAVRALLLERASNALDGHIDRADDSRLRG</sequence>
<gene>
    <name evidence="1" type="ORF">ACFPC0_10555</name>
</gene>
<reference evidence="2" key="1">
    <citation type="journal article" date="2019" name="Int. J. Syst. Evol. Microbiol.">
        <title>The Global Catalogue of Microorganisms (GCM) 10K type strain sequencing project: providing services to taxonomists for standard genome sequencing and annotation.</title>
        <authorList>
            <consortium name="The Broad Institute Genomics Platform"/>
            <consortium name="The Broad Institute Genome Sequencing Center for Infectious Disease"/>
            <person name="Wu L."/>
            <person name="Ma J."/>
        </authorList>
    </citation>
    <scope>NUCLEOTIDE SEQUENCE [LARGE SCALE GENOMIC DNA]</scope>
    <source>
        <strain evidence="2">PCU 347</strain>
    </source>
</reference>
<keyword evidence="2" id="KW-1185">Reference proteome</keyword>
<protein>
    <submittedName>
        <fullName evidence="1">Uncharacterized protein</fullName>
    </submittedName>
</protein>
<dbReference type="EMBL" id="JBHSDP010000011">
    <property type="protein sequence ID" value="MFC4328265.1"/>
    <property type="molecule type" value="Genomic_DNA"/>
</dbReference>
<proteinExistence type="predicted"/>
<organism evidence="1 2">
    <name type="scientific">Streptomyces andamanensis</name>
    <dbReference type="NCBI Taxonomy" id="1565035"/>
    <lineage>
        <taxon>Bacteria</taxon>
        <taxon>Bacillati</taxon>
        <taxon>Actinomycetota</taxon>
        <taxon>Actinomycetes</taxon>
        <taxon>Kitasatosporales</taxon>
        <taxon>Streptomycetaceae</taxon>
        <taxon>Streptomyces</taxon>
    </lineage>
</organism>
<dbReference type="RefSeq" id="WP_381738399.1">
    <property type="nucleotide sequence ID" value="NZ_JBHSDP010000011.1"/>
</dbReference>
<name>A0ABV8TCJ0_9ACTN</name>
<dbReference type="Proteomes" id="UP001595824">
    <property type="component" value="Unassembled WGS sequence"/>
</dbReference>
<evidence type="ECO:0000313" key="1">
    <source>
        <dbReference type="EMBL" id="MFC4328265.1"/>
    </source>
</evidence>
<comment type="caution">
    <text evidence="1">The sequence shown here is derived from an EMBL/GenBank/DDBJ whole genome shotgun (WGS) entry which is preliminary data.</text>
</comment>
<evidence type="ECO:0000313" key="2">
    <source>
        <dbReference type="Proteomes" id="UP001595824"/>
    </source>
</evidence>
<accession>A0ABV8TCJ0</accession>